<dbReference type="EMBL" id="CAJOBB010000061">
    <property type="protein sequence ID" value="CAF3539404.1"/>
    <property type="molecule type" value="Genomic_DNA"/>
</dbReference>
<evidence type="ECO:0000313" key="3">
    <source>
        <dbReference type="EMBL" id="CAF3575105.1"/>
    </source>
</evidence>
<comment type="caution">
    <text evidence="2">The sequence shown here is derived from an EMBL/GenBank/DDBJ whole genome shotgun (WGS) entry which is preliminary data.</text>
</comment>
<evidence type="ECO:0008006" key="5">
    <source>
        <dbReference type="Google" id="ProtNLM"/>
    </source>
</evidence>
<keyword evidence="1" id="KW-0732">Signal</keyword>
<dbReference type="EMBL" id="CAJOAY010000183">
    <property type="protein sequence ID" value="CAF3575105.1"/>
    <property type="molecule type" value="Genomic_DNA"/>
</dbReference>
<feature type="signal peptide" evidence="1">
    <location>
        <begin position="1"/>
        <end position="22"/>
    </location>
</feature>
<accession>A0A818JPS2</accession>
<reference evidence="2" key="1">
    <citation type="submission" date="2021-02" db="EMBL/GenBank/DDBJ databases">
        <authorList>
            <person name="Nowell W R."/>
        </authorList>
    </citation>
    <scope>NUCLEOTIDE SEQUENCE</scope>
</reference>
<dbReference type="AlphaFoldDB" id="A0A818JPS2"/>
<evidence type="ECO:0000313" key="2">
    <source>
        <dbReference type="EMBL" id="CAF3539404.1"/>
    </source>
</evidence>
<organism evidence="2 4">
    <name type="scientific">Adineta steineri</name>
    <dbReference type="NCBI Taxonomy" id="433720"/>
    <lineage>
        <taxon>Eukaryota</taxon>
        <taxon>Metazoa</taxon>
        <taxon>Spiralia</taxon>
        <taxon>Gnathifera</taxon>
        <taxon>Rotifera</taxon>
        <taxon>Eurotatoria</taxon>
        <taxon>Bdelloidea</taxon>
        <taxon>Adinetida</taxon>
        <taxon>Adinetidae</taxon>
        <taxon>Adineta</taxon>
    </lineage>
</organism>
<dbReference type="Proteomes" id="UP000663881">
    <property type="component" value="Unassembled WGS sequence"/>
</dbReference>
<gene>
    <name evidence="2" type="ORF">KXQ929_LOCUS2084</name>
    <name evidence="3" type="ORF">OKA104_LOCUS5306</name>
</gene>
<dbReference type="Proteomes" id="UP000663868">
    <property type="component" value="Unassembled WGS sequence"/>
</dbReference>
<proteinExistence type="predicted"/>
<protein>
    <recommendedName>
        <fullName evidence="5">Transmembrane protein</fullName>
    </recommendedName>
</protein>
<sequence length="147" mass="16840">MLINLLNSCLLIISMSFSTINGQSDSTSESNESGISRSRRQINQDNYIKTCKDECVKSQISAVIEHIYTLKELHKICSIGCQKEIENIYENNKQTKQQKIQDIDYSLQSITSGKVDCEIKCLANKDNNNSLQLKKRKEFCRNKCSTY</sequence>
<name>A0A818JPS2_9BILA</name>
<evidence type="ECO:0000256" key="1">
    <source>
        <dbReference type="SAM" id="SignalP"/>
    </source>
</evidence>
<feature type="chain" id="PRO_5035615274" description="Transmembrane protein" evidence="1">
    <location>
        <begin position="23"/>
        <end position="147"/>
    </location>
</feature>
<evidence type="ECO:0000313" key="4">
    <source>
        <dbReference type="Proteomes" id="UP000663868"/>
    </source>
</evidence>